<feature type="transmembrane region" description="Helical" evidence="1">
    <location>
        <begin position="35"/>
        <end position="55"/>
    </location>
</feature>
<protein>
    <submittedName>
        <fullName evidence="2">Uncharacterized protein</fullName>
    </submittedName>
</protein>
<organism evidence="2 3">
    <name type="scientific">Ignisphaera cupida</name>
    <dbReference type="NCBI Taxonomy" id="3050454"/>
    <lineage>
        <taxon>Archaea</taxon>
        <taxon>Thermoproteota</taxon>
        <taxon>Thermoprotei</taxon>
        <taxon>Desulfurococcales</taxon>
        <taxon>Desulfurococcaceae</taxon>
        <taxon>Ignisphaera</taxon>
    </lineage>
</organism>
<comment type="caution">
    <text evidence="2">The sequence shown here is derived from an EMBL/GenBank/DDBJ whole genome shotgun (WGS) entry which is preliminary data.</text>
</comment>
<gene>
    <name evidence="2" type="ORF">QPL79_02035</name>
</gene>
<dbReference type="Proteomes" id="UP001529235">
    <property type="component" value="Unassembled WGS sequence"/>
</dbReference>
<keyword evidence="1" id="KW-0812">Transmembrane</keyword>
<keyword evidence="1" id="KW-1133">Transmembrane helix</keyword>
<evidence type="ECO:0000256" key="1">
    <source>
        <dbReference type="SAM" id="Phobius"/>
    </source>
</evidence>
<evidence type="ECO:0000313" key="2">
    <source>
        <dbReference type="EMBL" id="MDK6028144.1"/>
    </source>
</evidence>
<keyword evidence="3" id="KW-1185">Reference proteome</keyword>
<keyword evidence="1" id="KW-0472">Membrane</keyword>
<feature type="transmembrane region" description="Helical" evidence="1">
    <location>
        <begin position="7"/>
        <end position="29"/>
    </location>
</feature>
<sequence>MAIEQHRYFLTMLIWALILEIFVIAYYLSQQRFDFTVQFTSILMIITIIGIYAIIHRIRKEIREGYV</sequence>
<dbReference type="RefSeq" id="WP_285273118.1">
    <property type="nucleotide sequence ID" value="NZ_JASNVW010000001.1"/>
</dbReference>
<dbReference type="AlphaFoldDB" id="A0ABD4Z5W5"/>
<evidence type="ECO:0000313" key="3">
    <source>
        <dbReference type="Proteomes" id="UP001529235"/>
    </source>
</evidence>
<accession>A0ABD4Z5W5</accession>
<reference evidence="2 3" key="1">
    <citation type="submission" date="2023-05" db="EMBL/GenBank/DDBJ databases">
        <title>A new hyperthermophilic archaea 'Ignisphaera cupida' sp. nov. and description of the family 'Ignisphaeraceae' fam. nov.</title>
        <authorList>
            <person name="Podosokorskaya O.A."/>
            <person name="Elcheninov A.G."/>
            <person name="Klukina A."/>
            <person name="Merkel A.Y."/>
        </authorList>
    </citation>
    <scope>NUCLEOTIDE SEQUENCE [LARGE SCALE GENOMIC DNA]</scope>
    <source>
        <strain evidence="2 3">4213-co</strain>
    </source>
</reference>
<dbReference type="EMBL" id="JASNVW010000001">
    <property type="protein sequence ID" value="MDK6028144.1"/>
    <property type="molecule type" value="Genomic_DNA"/>
</dbReference>
<name>A0ABD4Z5W5_9CREN</name>
<proteinExistence type="predicted"/>